<keyword evidence="3" id="KW-1185">Reference proteome</keyword>
<reference evidence="2 3" key="1">
    <citation type="submission" date="2012-04" db="EMBL/GenBank/DDBJ databases">
        <title>The Genome Sequence of Saprolegnia declina VS20.</title>
        <authorList>
            <consortium name="The Broad Institute Genome Sequencing Platform"/>
            <person name="Russ C."/>
            <person name="Nusbaum C."/>
            <person name="Tyler B."/>
            <person name="van West P."/>
            <person name="Dieguez-Uribeondo J."/>
            <person name="de Bruijn I."/>
            <person name="Tripathy S."/>
            <person name="Jiang R."/>
            <person name="Young S.K."/>
            <person name="Zeng Q."/>
            <person name="Gargeya S."/>
            <person name="Fitzgerald M."/>
            <person name="Haas B."/>
            <person name="Abouelleil A."/>
            <person name="Alvarado L."/>
            <person name="Arachchi H.M."/>
            <person name="Berlin A."/>
            <person name="Chapman S.B."/>
            <person name="Goldberg J."/>
            <person name="Griggs A."/>
            <person name="Gujja S."/>
            <person name="Hansen M."/>
            <person name="Howarth C."/>
            <person name="Imamovic A."/>
            <person name="Larimer J."/>
            <person name="McCowen C."/>
            <person name="Montmayeur A."/>
            <person name="Murphy C."/>
            <person name="Neiman D."/>
            <person name="Pearson M."/>
            <person name="Priest M."/>
            <person name="Roberts A."/>
            <person name="Saif S."/>
            <person name="Shea T."/>
            <person name="Sisk P."/>
            <person name="Sykes S."/>
            <person name="Wortman J."/>
            <person name="Nusbaum C."/>
            <person name="Birren B."/>
        </authorList>
    </citation>
    <scope>NUCLEOTIDE SEQUENCE [LARGE SCALE GENOMIC DNA]</scope>
    <source>
        <strain evidence="2 3">VS20</strain>
    </source>
</reference>
<dbReference type="EMBL" id="JH767150">
    <property type="protein sequence ID" value="EQC35642.1"/>
    <property type="molecule type" value="Genomic_DNA"/>
</dbReference>
<evidence type="ECO:0000313" key="3">
    <source>
        <dbReference type="Proteomes" id="UP000030762"/>
    </source>
</evidence>
<dbReference type="OrthoDB" id="6278596at2759"/>
<feature type="domain" description="Trafficking protein particle complex subunit 11" evidence="1">
    <location>
        <begin position="262"/>
        <end position="514"/>
    </location>
</feature>
<dbReference type="AlphaFoldDB" id="T0RZ71"/>
<name>T0RZ71_SAPDV</name>
<dbReference type="InterPro" id="IPR021773">
    <property type="entry name" value="TPC11"/>
</dbReference>
<dbReference type="PANTHER" id="PTHR14374">
    <property type="entry name" value="FOIE GRAS"/>
    <property type="match status" value="1"/>
</dbReference>
<dbReference type="GeneID" id="19947653"/>
<dbReference type="RefSeq" id="XP_008610959.1">
    <property type="nucleotide sequence ID" value="XM_008612737.1"/>
</dbReference>
<organism evidence="2 3">
    <name type="scientific">Saprolegnia diclina (strain VS20)</name>
    <dbReference type="NCBI Taxonomy" id="1156394"/>
    <lineage>
        <taxon>Eukaryota</taxon>
        <taxon>Sar</taxon>
        <taxon>Stramenopiles</taxon>
        <taxon>Oomycota</taxon>
        <taxon>Saprolegniomycetes</taxon>
        <taxon>Saprolegniales</taxon>
        <taxon>Saprolegniaceae</taxon>
        <taxon>Saprolegnia</taxon>
    </lineage>
</organism>
<protein>
    <recommendedName>
        <fullName evidence="1">Trafficking protein particle complex subunit 11 domain-containing protein</fullName>
    </recommendedName>
</protein>
<dbReference type="STRING" id="1156394.T0RZ71"/>
<sequence length="1095" mass="121300">MEAYPSELREVPCPLVAALGPKDIQTRILPVLRSVNDEFIPRIHLTSASYEHRFVFPAKKEKTEMAKAPAKTGILKTRWLKKHHELLPSLVLLFYAFEPRLAQRDWAIQETVIRDEVEDLRRNLAGRDCKILLVLVQLLDDGPPSNGGNADERLASLRKRAELDSKSVYLLKEASRTSPMIIKLERAIREHAIEYYKTQAKRVKKAKKPSRAIAVRHGFKVGHYYEFRRHTAKMLQHYEGAYKALLAMPMTSNDAEPDAHTQIKAVAEFLHFKLVYHHIFSSHNLKLAIDQLQRHMKAFSRAVGPLDRAYEHWAWVSRQYHVFGQLLLEAQSLKLSSAGVESDLYKEPYLYFSAAAKYATWRRKAAAKLGVSFDPSATTDGVVVTPSAFVGGDPSLASSGPTLPEWRARLETCVPQAHLGIRLLELATQYLVHYQSNHMPRHRLKNRFLLRLGIERLAANDYPQARIDLSRAKVAYSQERWWAQVSQVLKQLLLCAFYQRDTLAYLDCTLQLLSPKVEEFVPHAERLTLQDGFVHAWMTPNDDEVLPEPSYELALDRARPVIYCGVEFASAEAYVCDSMTLTLTLESSLPAPLTMTKIAVVFSDDRYDQMLVHGDQCDLTLPSKAPTTLSLTMTLLPDGASMLQCHEVRFVLENPRGQSLILVARTSRPNVHILKRRNSLVAWDGVVPGMGMGAGSPSFQRSKATELLYDEPDDVGDVGSFVTILQPRAHARLDLAPNSPTHVLVDDLTTVALILSSLDDVVDTATYKIVCEPSVATLLDAHLLYDATTKEPLALDDVGQPTSVLSLASMAPQTTQTLQVGLKCAVPCSLQVHITVQYTTAVGVTVTLDASFAFNCKAPLQLTALVHAPFPTTARLAPSVATVGRPVHLYATLSSVAQMPLEILSVDASMADVVVVESLVGGVTTGFELGDGDQHSLVLRLVPRAMLAQTSVGCVRVRWRRATGDVVVSTLPLPPMTFVVAPVSVDVDVPSFGREGHLAPLRLHTTNHTTGVLKVQVKLSNDSDFLVSGVTECSEDVLPGEVLTSTFGLIPMQSGHLKLPKMEVLHVDANEWIVSVDERTELYVVPANYTAEITA</sequence>
<dbReference type="InParanoid" id="T0RZ71"/>
<accession>T0RZ71</accession>
<dbReference type="Pfam" id="PF11817">
    <property type="entry name" value="Foie-gras_1"/>
    <property type="match status" value="1"/>
</dbReference>
<dbReference type="eggNOG" id="KOG4386">
    <property type="taxonomic scope" value="Eukaryota"/>
</dbReference>
<proteinExistence type="predicted"/>
<evidence type="ECO:0000313" key="2">
    <source>
        <dbReference type="EMBL" id="EQC35642.1"/>
    </source>
</evidence>
<dbReference type="Proteomes" id="UP000030762">
    <property type="component" value="Unassembled WGS sequence"/>
</dbReference>
<dbReference type="VEuPathDB" id="FungiDB:SDRG_06926"/>
<dbReference type="PANTHER" id="PTHR14374:SF0">
    <property type="entry name" value="TRAFFICKING PROTEIN PARTICLE COMPLEX SUBUNIT 11"/>
    <property type="match status" value="1"/>
</dbReference>
<dbReference type="OMA" id="QGEWFPT"/>
<evidence type="ECO:0000259" key="1">
    <source>
        <dbReference type="Pfam" id="PF11817"/>
    </source>
</evidence>
<gene>
    <name evidence="2" type="ORF">SDRG_06926</name>
</gene>